<name>A0A835D4U7_TETSI</name>
<dbReference type="InterPro" id="IPR027942">
    <property type="entry name" value="SEO_N"/>
</dbReference>
<evidence type="ECO:0000259" key="2">
    <source>
        <dbReference type="Pfam" id="PF14577"/>
    </source>
</evidence>
<dbReference type="Pfam" id="PF14576">
    <property type="entry name" value="SEO_N"/>
    <property type="match status" value="1"/>
</dbReference>
<dbReference type="InterPro" id="IPR039299">
    <property type="entry name" value="SEOA"/>
</dbReference>
<dbReference type="PANTHER" id="PTHR33232">
    <property type="entry name" value="PROTEIN SIEVE ELEMENT OCCLUSION B-LIKE"/>
    <property type="match status" value="1"/>
</dbReference>
<protein>
    <recommendedName>
        <fullName evidence="5">Protein SIEVE ELEMENT OCCLUSION C</fullName>
    </recommendedName>
</protein>
<organism evidence="3 4">
    <name type="scientific">Tetracentron sinense</name>
    <name type="common">Spur-leaf</name>
    <dbReference type="NCBI Taxonomy" id="13715"/>
    <lineage>
        <taxon>Eukaryota</taxon>
        <taxon>Viridiplantae</taxon>
        <taxon>Streptophyta</taxon>
        <taxon>Embryophyta</taxon>
        <taxon>Tracheophyta</taxon>
        <taxon>Spermatophyta</taxon>
        <taxon>Magnoliopsida</taxon>
        <taxon>Trochodendrales</taxon>
        <taxon>Trochodendraceae</taxon>
        <taxon>Tetracentron</taxon>
    </lineage>
</organism>
<dbReference type="OrthoDB" id="1670392at2759"/>
<evidence type="ECO:0000313" key="4">
    <source>
        <dbReference type="Proteomes" id="UP000655225"/>
    </source>
</evidence>
<dbReference type="AlphaFoldDB" id="A0A835D4U7"/>
<dbReference type="Pfam" id="PF14577">
    <property type="entry name" value="SEO_C"/>
    <property type="match status" value="1"/>
</dbReference>
<comment type="caution">
    <text evidence="3">The sequence shown here is derived from an EMBL/GenBank/DDBJ whole genome shotgun (WGS) entry which is preliminary data.</text>
</comment>
<dbReference type="PANTHER" id="PTHR33232:SF11">
    <property type="entry name" value="PROTEIN SIEVE ELEMENT OCCLUSION C"/>
    <property type="match status" value="1"/>
</dbReference>
<evidence type="ECO:0008006" key="5">
    <source>
        <dbReference type="Google" id="ProtNLM"/>
    </source>
</evidence>
<dbReference type="OMA" id="ISHEILC"/>
<feature type="domain" description="Sieve element occlusion N-terminal" evidence="1">
    <location>
        <begin position="19"/>
        <end position="330"/>
    </location>
</feature>
<reference evidence="3 4" key="1">
    <citation type="submission" date="2020-04" db="EMBL/GenBank/DDBJ databases">
        <title>Plant Genome Project.</title>
        <authorList>
            <person name="Zhang R.-G."/>
        </authorList>
    </citation>
    <scope>NUCLEOTIDE SEQUENCE [LARGE SCALE GENOMIC DNA]</scope>
    <source>
        <strain evidence="3">YNK0</strain>
        <tissue evidence="3">Leaf</tissue>
    </source>
</reference>
<dbReference type="EMBL" id="JABCRI010000018">
    <property type="protein sequence ID" value="KAF8390538.1"/>
    <property type="molecule type" value="Genomic_DNA"/>
</dbReference>
<sequence>MYSFRSILSNRSPSVPQEEEDNLLKKILLTHDPDGRRVDSESLLHAMENIMCYASSTVSEPHLDAIAMNAICNSTELFGSQEALGHTIYKISCELLCKCSGDGDILARTMALFDLLGNYAWDAKVVLVLAAFATSYGEFWLIMQLYPLNPLAVSIAMLKKLPKNLVAFKPCFKALSLLIKTMVNVAKCIIKFEGLPVQQVKLDDKAMVTTKSQIYIATYWIIRSAFTCSSLITDMVAMNNELQVHVLSLSNLNLVIIWRNSNFVCPKPYMHELSLSRHSTSTTIATWELSSLVYRMSGIYSHLRRQLDTCELQMEAKMHHKLLNLFNETHVDNHEVLHMLFALKDDLPLKGGSSSQAKIGVSELLNKEVILLVSKPELLPLEELFLLVQQIYDQPHHKKLEGSYDIIWVPIPSSSTWTDAEEKDFNRLSNSLPWYSIRQPWLLSSAVVNHIKQVWQFEGHPLMVVLDPQGRVTNSNAIDMVLIWGAMAYPFSTVREVELWEEAKWTLQLMIDEIDPLISMWVEDGRTLCLYESDNIEWIREFTSKVKKITSAGVRLELVYVGKSNPSENLRSILSTIVKEKLSGSLSFTKIRFFWLRLESMRRSKARLGKTVDADHILEEVVSLLDLGASEKGWAVMGKGLSTDIVKLQGRKLMELLNLSQVWGEKVEKVGFLGAIRSALEPPLHVDQPCYSSNVVPYIEGSTEGTVVCEECKRPMEKHILYQCHVID</sequence>
<accession>A0A835D4U7</accession>
<feature type="domain" description="Sieve element occlusion C-terminal" evidence="2">
    <location>
        <begin position="495"/>
        <end position="725"/>
    </location>
</feature>
<evidence type="ECO:0000313" key="3">
    <source>
        <dbReference type="EMBL" id="KAF8390538.1"/>
    </source>
</evidence>
<dbReference type="Proteomes" id="UP000655225">
    <property type="component" value="Unassembled WGS sequence"/>
</dbReference>
<dbReference type="InterPro" id="IPR027944">
    <property type="entry name" value="SEO_C"/>
</dbReference>
<gene>
    <name evidence="3" type="ORF">HHK36_025065</name>
</gene>
<dbReference type="GO" id="GO:0010088">
    <property type="term" value="P:phloem development"/>
    <property type="evidence" value="ECO:0007669"/>
    <property type="project" value="InterPro"/>
</dbReference>
<keyword evidence="4" id="KW-1185">Reference proteome</keyword>
<evidence type="ECO:0000259" key="1">
    <source>
        <dbReference type="Pfam" id="PF14576"/>
    </source>
</evidence>
<proteinExistence type="predicted"/>